<dbReference type="PANTHER" id="PTHR43976">
    <property type="entry name" value="SHORT CHAIN DEHYDROGENASE"/>
    <property type="match status" value="1"/>
</dbReference>
<dbReference type="PANTHER" id="PTHR43976:SF16">
    <property type="entry name" value="SHORT-CHAIN DEHYDROGENASE_REDUCTASE FAMILY PROTEIN"/>
    <property type="match status" value="1"/>
</dbReference>
<gene>
    <name evidence="4" type="ORF">KSF_076370</name>
</gene>
<evidence type="ECO:0000256" key="1">
    <source>
        <dbReference type="ARBA" id="ARBA00006484"/>
    </source>
</evidence>
<dbReference type="PRINTS" id="PR00080">
    <property type="entry name" value="SDRFAMILY"/>
</dbReference>
<dbReference type="Proteomes" id="UP000597444">
    <property type="component" value="Unassembled WGS sequence"/>
</dbReference>
<dbReference type="CDD" id="cd05374">
    <property type="entry name" value="17beta-HSD-like_SDR_c"/>
    <property type="match status" value="1"/>
</dbReference>
<evidence type="ECO:0000313" key="5">
    <source>
        <dbReference type="Proteomes" id="UP000597444"/>
    </source>
</evidence>
<name>A0A8J3IL47_9CHLR</name>
<dbReference type="Gene3D" id="3.40.50.720">
    <property type="entry name" value="NAD(P)-binding Rossmann-like Domain"/>
    <property type="match status" value="1"/>
</dbReference>
<dbReference type="PRINTS" id="PR00081">
    <property type="entry name" value="GDHRDH"/>
</dbReference>
<dbReference type="InterPro" id="IPR036291">
    <property type="entry name" value="NAD(P)-bd_dom_sf"/>
</dbReference>
<dbReference type="InterPro" id="IPR002347">
    <property type="entry name" value="SDR_fam"/>
</dbReference>
<dbReference type="GO" id="GO:0016491">
    <property type="term" value="F:oxidoreductase activity"/>
    <property type="evidence" value="ECO:0007669"/>
    <property type="project" value="UniProtKB-KW"/>
</dbReference>
<sequence>MSRETTAQSKQKRWLITGVSTGLGRAMTELLLERGDVVAGTVRDETVVSELQSKYAETFHVEKLDLTDFAHIKPTVDHAFSALRRVDVIINNAGYGLFGAAEEFTDEQILAELATNLTGSIQVTRASIPHLRAQQSGRIVQISTFGGQGAWAGGSMYHASKWGIEGFTEALIEELAPFGIGVTIIEPGSARTNFRFKSSQMSTPIPAYDGTPADAVRKRMRDTSSLPIGDPVKMAAAIIQASEQKPAPRRVVLGSDSYQAIHTQLIARLKDIEPQEQSAKLTDIGQKMKEKEA</sequence>
<accession>A0A8J3IL47</accession>
<organism evidence="4 5">
    <name type="scientific">Reticulibacter mediterranei</name>
    <dbReference type="NCBI Taxonomy" id="2778369"/>
    <lineage>
        <taxon>Bacteria</taxon>
        <taxon>Bacillati</taxon>
        <taxon>Chloroflexota</taxon>
        <taxon>Ktedonobacteria</taxon>
        <taxon>Ktedonobacterales</taxon>
        <taxon>Reticulibacteraceae</taxon>
        <taxon>Reticulibacter</taxon>
    </lineage>
</organism>
<comment type="similarity">
    <text evidence="1 3">Belongs to the short-chain dehydrogenases/reductases (SDR) family.</text>
</comment>
<dbReference type="SUPFAM" id="SSF51735">
    <property type="entry name" value="NAD(P)-binding Rossmann-fold domains"/>
    <property type="match status" value="1"/>
</dbReference>
<dbReference type="Pfam" id="PF00106">
    <property type="entry name" value="adh_short"/>
    <property type="match status" value="1"/>
</dbReference>
<dbReference type="RefSeq" id="WP_220208122.1">
    <property type="nucleotide sequence ID" value="NZ_BNJK01000001.1"/>
</dbReference>
<dbReference type="EMBL" id="BNJK01000001">
    <property type="protein sequence ID" value="GHO97589.1"/>
    <property type="molecule type" value="Genomic_DNA"/>
</dbReference>
<evidence type="ECO:0000256" key="2">
    <source>
        <dbReference type="ARBA" id="ARBA00023002"/>
    </source>
</evidence>
<keyword evidence="5" id="KW-1185">Reference proteome</keyword>
<protein>
    <submittedName>
        <fullName evidence="4">Short-chain dehydrogenase/reductase</fullName>
    </submittedName>
</protein>
<evidence type="ECO:0000313" key="4">
    <source>
        <dbReference type="EMBL" id="GHO97589.1"/>
    </source>
</evidence>
<reference evidence="4" key="1">
    <citation type="submission" date="2020-10" db="EMBL/GenBank/DDBJ databases">
        <title>Taxonomic study of unclassified bacteria belonging to the class Ktedonobacteria.</title>
        <authorList>
            <person name="Yabe S."/>
            <person name="Wang C.M."/>
            <person name="Zheng Y."/>
            <person name="Sakai Y."/>
            <person name="Cavaletti L."/>
            <person name="Monciardini P."/>
            <person name="Donadio S."/>
        </authorList>
    </citation>
    <scope>NUCLEOTIDE SEQUENCE</scope>
    <source>
        <strain evidence="4">ID150040</strain>
    </source>
</reference>
<dbReference type="AlphaFoldDB" id="A0A8J3IL47"/>
<proteinExistence type="inferred from homology"/>
<keyword evidence="2" id="KW-0560">Oxidoreductase</keyword>
<dbReference type="InterPro" id="IPR051911">
    <property type="entry name" value="SDR_oxidoreductase"/>
</dbReference>
<dbReference type="NCBIfam" id="NF005065">
    <property type="entry name" value="PRK06482.1"/>
    <property type="match status" value="1"/>
</dbReference>
<comment type="caution">
    <text evidence="4">The sequence shown here is derived from an EMBL/GenBank/DDBJ whole genome shotgun (WGS) entry which is preliminary data.</text>
</comment>
<evidence type="ECO:0000256" key="3">
    <source>
        <dbReference type="RuleBase" id="RU000363"/>
    </source>
</evidence>